<dbReference type="EMBL" id="DNAN01000170">
    <property type="protein sequence ID" value="HAW75072.1"/>
    <property type="molecule type" value="Genomic_DNA"/>
</dbReference>
<name>A0A350P1A5_9ALTE</name>
<sequence>MKAKHASDFTLLGYSIGKYEEKNICQAIRNVNRSLAGMLPKDIEKCIATILPLLTLPKDLDATMLATKGRTLAAELAKYPADIVMQAFEEIKKRSTFYPSFAEFYKHIEPRYLPRKYLLDALQKCIAKKSI</sequence>
<comment type="caution">
    <text evidence="1">The sequence shown here is derived from an EMBL/GenBank/DDBJ whole genome shotgun (WGS) entry which is preliminary data.</text>
</comment>
<evidence type="ECO:0000313" key="1">
    <source>
        <dbReference type="EMBL" id="HAW75072.1"/>
    </source>
</evidence>
<organism evidence="1 2">
    <name type="scientific">Alteromonas australica</name>
    <dbReference type="NCBI Taxonomy" id="589873"/>
    <lineage>
        <taxon>Bacteria</taxon>
        <taxon>Pseudomonadati</taxon>
        <taxon>Pseudomonadota</taxon>
        <taxon>Gammaproteobacteria</taxon>
        <taxon>Alteromonadales</taxon>
        <taxon>Alteromonadaceae</taxon>
        <taxon>Alteromonas/Salinimonas group</taxon>
        <taxon>Alteromonas</taxon>
    </lineage>
</organism>
<dbReference type="Proteomes" id="UP000263517">
    <property type="component" value="Unassembled WGS sequence"/>
</dbReference>
<reference evidence="1 2" key="1">
    <citation type="journal article" date="2018" name="Nat. Biotechnol.">
        <title>A standardized bacterial taxonomy based on genome phylogeny substantially revises the tree of life.</title>
        <authorList>
            <person name="Parks D.H."/>
            <person name="Chuvochina M."/>
            <person name="Waite D.W."/>
            <person name="Rinke C."/>
            <person name="Skarshewski A."/>
            <person name="Chaumeil P.A."/>
            <person name="Hugenholtz P."/>
        </authorList>
    </citation>
    <scope>NUCLEOTIDE SEQUENCE [LARGE SCALE GENOMIC DNA]</scope>
    <source>
        <strain evidence="1">UBA11978</strain>
    </source>
</reference>
<protein>
    <submittedName>
        <fullName evidence="1">Uncharacterized protein</fullName>
    </submittedName>
</protein>
<dbReference type="AlphaFoldDB" id="A0A350P1A5"/>
<proteinExistence type="predicted"/>
<evidence type="ECO:0000313" key="2">
    <source>
        <dbReference type="Proteomes" id="UP000263517"/>
    </source>
</evidence>
<accession>A0A350P1A5</accession>
<gene>
    <name evidence="1" type="ORF">DCW74_04960</name>
</gene>